<feature type="domain" description="ABC-2 type transporter transmembrane" evidence="6">
    <location>
        <begin position="21"/>
        <end position="375"/>
    </location>
</feature>
<name>A0A9X3TS70_9BACL</name>
<keyword evidence="2 5" id="KW-0812">Transmembrane</keyword>
<reference evidence="7" key="1">
    <citation type="submission" date="2022-12" db="EMBL/GenBank/DDBJ databases">
        <title>Draft genome sequence of the thermophilic strain Brevibacillus thermoruber HT42, isolated from Los Humeros, Puebla, Mexico, with biotechnological potential.</title>
        <authorList>
            <person name="Lara Sanchez J."/>
            <person name="Solis Palacios R."/>
            <person name="Bustos Baena A.S."/>
            <person name="Ruz Baez A.E."/>
            <person name="Espinosa Luna G."/>
            <person name="Oliart Ros R.M."/>
        </authorList>
    </citation>
    <scope>NUCLEOTIDE SEQUENCE</scope>
    <source>
        <strain evidence="7">HT42</strain>
    </source>
</reference>
<evidence type="ECO:0000313" key="8">
    <source>
        <dbReference type="Proteomes" id="UP001151071"/>
    </source>
</evidence>
<feature type="transmembrane region" description="Helical" evidence="5">
    <location>
        <begin position="24"/>
        <end position="44"/>
    </location>
</feature>
<dbReference type="Gene3D" id="3.40.1710.10">
    <property type="entry name" value="abc type-2 transporter like domain"/>
    <property type="match status" value="1"/>
</dbReference>
<evidence type="ECO:0000256" key="5">
    <source>
        <dbReference type="SAM" id="Phobius"/>
    </source>
</evidence>
<feature type="transmembrane region" description="Helical" evidence="5">
    <location>
        <begin position="232"/>
        <end position="254"/>
    </location>
</feature>
<feature type="transmembrane region" description="Helical" evidence="5">
    <location>
        <begin position="363"/>
        <end position="384"/>
    </location>
</feature>
<keyword evidence="8" id="KW-1185">Reference proteome</keyword>
<keyword evidence="3 5" id="KW-1133">Transmembrane helix</keyword>
<feature type="transmembrane region" description="Helical" evidence="5">
    <location>
        <begin position="274"/>
        <end position="297"/>
    </location>
</feature>
<comment type="caution">
    <text evidence="7">The sequence shown here is derived from an EMBL/GenBank/DDBJ whole genome shotgun (WGS) entry which is preliminary data.</text>
</comment>
<organism evidence="7 8">
    <name type="scientific">Brevibacillus thermoruber</name>
    <dbReference type="NCBI Taxonomy" id="33942"/>
    <lineage>
        <taxon>Bacteria</taxon>
        <taxon>Bacillati</taxon>
        <taxon>Bacillota</taxon>
        <taxon>Bacilli</taxon>
        <taxon>Bacillales</taxon>
        <taxon>Paenibacillaceae</taxon>
        <taxon>Brevibacillus</taxon>
    </lineage>
</organism>
<dbReference type="EMBL" id="JAPYYP010000023">
    <property type="protein sequence ID" value="MDA5109882.1"/>
    <property type="molecule type" value="Genomic_DNA"/>
</dbReference>
<feature type="transmembrane region" description="Helical" evidence="5">
    <location>
        <begin position="309"/>
        <end position="328"/>
    </location>
</feature>
<protein>
    <submittedName>
        <fullName evidence="7">ABC transporter permease</fullName>
    </submittedName>
</protein>
<dbReference type="AlphaFoldDB" id="A0A9X3TS70"/>
<proteinExistence type="predicted"/>
<comment type="subcellular location">
    <subcellularLocation>
        <location evidence="1">Membrane</location>
        <topology evidence="1">Multi-pass membrane protein</topology>
    </subcellularLocation>
</comment>
<evidence type="ECO:0000256" key="1">
    <source>
        <dbReference type="ARBA" id="ARBA00004141"/>
    </source>
</evidence>
<evidence type="ECO:0000256" key="4">
    <source>
        <dbReference type="ARBA" id="ARBA00023136"/>
    </source>
</evidence>
<evidence type="ECO:0000313" key="7">
    <source>
        <dbReference type="EMBL" id="MDA5109882.1"/>
    </source>
</evidence>
<dbReference type="Pfam" id="PF12698">
    <property type="entry name" value="ABC2_membrane_3"/>
    <property type="match status" value="1"/>
</dbReference>
<evidence type="ECO:0000256" key="3">
    <source>
        <dbReference type="ARBA" id="ARBA00022989"/>
    </source>
</evidence>
<dbReference type="GO" id="GO:0140359">
    <property type="term" value="F:ABC-type transporter activity"/>
    <property type="evidence" value="ECO:0007669"/>
    <property type="project" value="InterPro"/>
</dbReference>
<accession>A0A9X3TS70</accession>
<dbReference type="RefSeq" id="WP_143863984.1">
    <property type="nucleotide sequence ID" value="NZ_JAPYYP010000023.1"/>
</dbReference>
<dbReference type="PANTHER" id="PTHR43471:SF3">
    <property type="entry name" value="ABC TRANSPORTER PERMEASE PROTEIN NATB"/>
    <property type="match status" value="1"/>
</dbReference>
<keyword evidence="4 5" id="KW-0472">Membrane</keyword>
<dbReference type="InterPro" id="IPR013525">
    <property type="entry name" value="ABC2_TM"/>
</dbReference>
<sequence>MDRQVVWTIFGKEMLDLLRDRKTLIGTFLIPLVVIPFVFFLLSMSYSNVEKEARAYVPIAVTGTSKLVDHLRSQPGVRILSPDRPAEALQAGELRAIVTIPDHFDQALRSGGSARLHVAYDNTNQKSVYAKSVIDSAVQQYSSDIVSMRLRQAGLSAEAIKPIETTYENAASDERQTGGMLAGIIPLMVVLSLASGGVAAATDLVAGEKERGTLESLLTTPIAANQILTAKLLAVMVMSCISATASLLSLSFVFRLGPLKVDGTVLSFGFLSPASLAVLAATIVLLAALFAGLELTLSTVAKSFKEGQTYMTGVVILAMIPSYMLMPIHPVDIPGLYYVLPVFNGVALCKEAFYGAVDPLHTLVGLGTSLLYVSVVIAATARLFRREGAVVRW</sequence>
<dbReference type="PANTHER" id="PTHR43471">
    <property type="entry name" value="ABC TRANSPORTER PERMEASE"/>
    <property type="match status" value="1"/>
</dbReference>
<evidence type="ECO:0000259" key="6">
    <source>
        <dbReference type="Pfam" id="PF12698"/>
    </source>
</evidence>
<dbReference type="GO" id="GO:0016020">
    <property type="term" value="C:membrane"/>
    <property type="evidence" value="ECO:0007669"/>
    <property type="project" value="UniProtKB-SubCell"/>
</dbReference>
<evidence type="ECO:0000256" key="2">
    <source>
        <dbReference type="ARBA" id="ARBA00022692"/>
    </source>
</evidence>
<gene>
    <name evidence="7" type="ORF">O3V59_16065</name>
</gene>
<dbReference type="Proteomes" id="UP001151071">
    <property type="component" value="Unassembled WGS sequence"/>
</dbReference>